<dbReference type="SUPFAM" id="SSF54909">
    <property type="entry name" value="Dimeric alpha+beta barrel"/>
    <property type="match status" value="1"/>
</dbReference>
<keyword evidence="3" id="KW-1185">Reference proteome</keyword>
<feature type="domain" description="YCII-related" evidence="1">
    <location>
        <begin position="26"/>
        <end position="91"/>
    </location>
</feature>
<dbReference type="InterPro" id="IPR011008">
    <property type="entry name" value="Dimeric_a/b-barrel"/>
</dbReference>
<dbReference type="Gene3D" id="3.30.70.1060">
    <property type="entry name" value="Dimeric alpha+beta barrel"/>
    <property type="match status" value="1"/>
</dbReference>
<dbReference type="InterPro" id="IPR005545">
    <property type="entry name" value="YCII"/>
</dbReference>
<gene>
    <name evidence="2" type="ORF">NEF87_002190</name>
</gene>
<evidence type="ECO:0000313" key="3">
    <source>
        <dbReference type="Proteomes" id="UP001208689"/>
    </source>
</evidence>
<evidence type="ECO:0000259" key="1">
    <source>
        <dbReference type="Pfam" id="PF03795"/>
    </source>
</evidence>
<dbReference type="EMBL" id="CP104013">
    <property type="protein sequence ID" value="UYP45905.1"/>
    <property type="molecule type" value="Genomic_DNA"/>
</dbReference>
<name>A0ABY6HR77_9ARCH</name>
<dbReference type="Proteomes" id="UP001208689">
    <property type="component" value="Chromosome"/>
</dbReference>
<organism evidence="2 3">
    <name type="scientific">Candidatus Lokiarchaeum ossiferum</name>
    <dbReference type="NCBI Taxonomy" id="2951803"/>
    <lineage>
        <taxon>Archaea</taxon>
        <taxon>Promethearchaeati</taxon>
        <taxon>Promethearchaeota</taxon>
        <taxon>Promethearchaeia</taxon>
        <taxon>Promethearchaeales</taxon>
        <taxon>Promethearchaeaceae</taxon>
        <taxon>Candidatus Lokiarchaeum</taxon>
    </lineage>
</organism>
<sequence>MEAKQFIYVLKLRQDLLKDENWTKFDEKKVEEHFIRLKRDTEAGKVILAGRTLTDENPEGFGIVIFREDSIEKAREYMQEDPSVKSGVMTATLYPYKVALQSKN</sequence>
<protein>
    <recommendedName>
        <fullName evidence="1">YCII-related domain-containing protein</fullName>
    </recommendedName>
</protein>
<dbReference type="Pfam" id="PF03795">
    <property type="entry name" value="YCII"/>
    <property type="match status" value="1"/>
</dbReference>
<reference evidence="2" key="1">
    <citation type="submission" date="2022-09" db="EMBL/GenBank/DDBJ databases">
        <title>Actin cytoskeleton and complex cell architecture in an #Asgard archaeon.</title>
        <authorList>
            <person name="Ponce Toledo R.I."/>
            <person name="Schleper C."/>
            <person name="Rodrigues Oliveira T."/>
            <person name="Wollweber F."/>
            <person name="Xu J."/>
            <person name="Rittmann S."/>
            <person name="Klingl A."/>
            <person name="Pilhofer M."/>
        </authorList>
    </citation>
    <scope>NUCLEOTIDE SEQUENCE</scope>
    <source>
        <strain evidence="2">B-35</strain>
    </source>
</reference>
<accession>A0ABY6HR77</accession>
<proteinExistence type="predicted"/>
<evidence type="ECO:0000313" key="2">
    <source>
        <dbReference type="EMBL" id="UYP45905.1"/>
    </source>
</evidence>